<dbReference type="Gene3D" id="3.20.20.80">
    <property type="entry name" value="Glycosidases"/>
    <property type="match status" value="2"/>
</dbReference>
<evidence type="ECO:0000259" key="12">
    <source>
        <dbReference type="Pfam" id="PF26410"/>
    </source>
</evidence>
<dbReference type="InterPro" id="IPR017853">
    <property type="entry name" value="GH"/>
</dbReference>
<dbReference type="PANTHER" id="PTHR31451:SF39">
    <property type="entry name" value="MANNAN ENDO-1,4-BETA-MANNOSIDASE 1"/>
    <property type="match status" value="1"/>
</dbReference>
<dbReference type="InterPro" id="IPR036397">
    <property type="entry name" value="RNaseH_sf"/>
</dbReference>
<evidence type="ECO:0000256" key="2">
    <source>
        <dbReference type="ARBA" id="ARBA00004613"/>
    </source>
</evidence>
<name>A0A507C7T3_9FUNG</name>
<evidence type="ECO:0000256" key="1">
    <source>
        <dbReference type="ARBA" id="ARBA00001678"/>
    </source>
</evidence>
<dbReference type="EC" id="3.2.1.78" evidence="4"/>
<dbReference type="Pfam" id="PF09159">
    <property type="entry name" value="Ydc2-catalyt"/>
    <property type="match status" value="1"/>
</dbReference>
<evidence type="ECO:0000256" key="6">
    <source>
        <dbReference type="ARBA" id="ARBA00022729"/>
    </source>
</evidence>
<dbReference type="RefSeq" id="XP_031026034.1">
    <property type="nucleotide sequence ID" value="XM_031167970.1"/>
</dbReference>
<dbReference type="AlphaFoldDB" id="A0A507C7T3"/>
<keyword evidence="10" id="KW-0472">Membrane</keyword>
<dbReference type="GO" id="GO:0003676">
    <property type="term" value="F:nucleic acid binding"/>
    <property type="evidence" value="ECO:0007669"/>
    <property type="project" value="InterPro"/>
</dbReference>
<dbReference type="EMBL" id="QEAO01000008">
    <property type="protein sequence ID" value="TPX35561.1"/>
    <property type="molecule type" value="Genomic_DNA"/>
</dbReference>
<comment type="subcellular location">
    <subcellularLocation>
        <location evidence="2">Secreted</location>
    </subcellularLocation>
</comment>
<dbReference type="GO" id="GO:0005576">
    <property type="term" value="C:extracellular region"/>
    <property type="evidence" value="ECO:0007669"/>
    <property type="project" value="UniProtKB-SubCell"/>
</dbReference>
<evidence type="ECO:0000313" key="14">
    <source>
        <dbReference type="Proteomes" id="UP000319731"/>
    </source>
</evidence>
<dbReference type="Pfam" id="PF26410">
    <property type="entry name" value="GH5_mannosidase"/>
    <property type="match status" value="1"/>
</dbReference>
<reference evidence="13 14" key="1">
    <citation type="journal article" date="2019" name="Sci. Rep.">
        <title>Comparative genomics of chytrid fungi reveal insights into the obligate biotrophic and pathogenic lifestyle of Synchytrium endobioticum.</title>
        <authorList>
            <person name="van de Vossenberg B.T.L.H."/>
            <person name="Warris S."/>
            <person name="Nguyen H.D.T."/>
            <person name="van Gent-Pelzer M.P.E."/>
            <person name="Joly D.L."/>
            <person name="van de Geest H.C."/>
            <person name="Bonants P.J.M."/>
            <person name="Smith D.S."/>
            <person name="Levesque C.A."/>
            <person name="van der Lee T.A.J."/>
        </authorList>
    </citation>
    <scope>NUCLEOTIDE SEQUENCE [LARGE SCALE GENOMIC DNA]</scope>
    <source>
        <strain evidence="13 14">JEL517</strain>
    </source>
</reference>
<keyword evidence="6" id="KW-0732">Signal</keyword>
<comment type="similarity">
    <text evidence="3">Belongs to the glycosyl hydrolase 5 (cellulase A) family.</text>
</comment>
<comment type="caution">
    <text evidence="13">The sequence shown here is derived from an EMBL/GenBank/DDBJ whole genome shotgun (WGS) entry which is preliminary data.</text>
</comment>
<evidence type="ECO:0000256" key="3">
    <source>
        <dbReference type="ARBA" id="ARBA00005641"/>
    </source>
</evidence>
<dbReference type="STRING" id="1806994.A0A507C7T3"/>
<feature type="domain" description="Mitochondrial resolvase Ydc2 catalytic" evidence="11">
    <location>
        <begin position="659"/>
        <end position="843"/>
    </location>
</feature>
<evidence type="ECO:0000256" key="10">
    <source>
        <dbReference type="SAM" id="Phobius"/>
    </source>
</evidence>
<dbReference type="Proteomes" id="UP000319731">
    <property type="component" value="Unassembled WGS sequence"/>
</dbReference>
<dbReference type="InterPro" id="IPR012337">
    <property type="entry name" value="RNaseH-like_sf"/>
</dbReference>
<dbReference type="Gene3D" id="2.60.40.10">
    <property type="entry name" value="Immunoglobulins"/>
    <property type="match status" value="1"/>
</dbReference>
<organism evidence="13 14">
    <name type="scientific">Synchytrium microbalum</name>
    <dbReference type="NCBI Taxonomy" id="1806994"/>
    <lineage>
        <taxon>Eukaryota</taxon>
        <taxon>Fungi</taxon>
        <taxon>Fungi incertae sedis</taxon>
        <taxon>Chytridiomycota</taxon>
        <taxon>Chytridiomycota incertae sedis</taxon>
        <taxon>Chytridiomycetes</taxon>
        <taxon>Synchytriales</taxon>
        <taxon>Synchytriaceae</taxon>
        <taxon>Synchytrium</taxon>
    </lineage>
</organism>
<dbReference type="GeneID" id="42003267"/>
<dbReference type="SUPFAM" id="SSF51445">
    <property type="entry name" value="(Trans)glycosidases"/>
    <property type="match status" value="1"/>
</dbReference>
<evidence type="ECO:0000256" key="4">
    <source>
        <dbReference type="ARBA" id="ARBA00012706"/>
    </source>
</evidence>
<feature type="transmembrane region" description="Helical" evidence="10">
    <location>
        <begin position="332"/>
        <end position="356"/>
    </location>
</feature>
<keyword evidence="14" id="KW-1185">Reference proteome</keyword>
<evidence type="ECO:0000313" key="13">
    <source>
        <dbReference type="EMBL" id="TPX35561.1"/>
    </source>
</evidence>
<protein>
    <recommendedName>
        <fullName evidence="4">mannan endo-1,4-beta-mannosidase</fullName>
        <ecNumber evidence="4">3.2.1.78</ecNumber>
    </recommendedName>
</protein>
<evidence type="ECO:0000259" key="11">
    <source>
        <dbReference type="Pfam" id="PF09159"/>
    </source>
</evidence>
<sequence length="858" mass="94155">MNFLTRNGSFLHDGNQVFRFISYNTPNLHFNQDGSLPIPYEQDDTLLSIQQINGKVARTYVLSVQSATNADYPYQRHIIVNGSNPTTNLPNLVFNEPALVALDSALAIARNRNVRLILPIIDNWEYWGGVASFSALFNQPRDSFYTNSTIISAFTGLIGTLANRTNTLNGLKYSADPSLIWETGNELQTANNGQIPSSWTLTVARYIKSVAPRSIVIDGSYGINGWPNEVLADSSVDVLSNHYYATAPTTSEIAILAILLLVILITAIWVSYLSYLKWGCCLCLRRKGRRRNSSQLSFNTRSNDNSQTILNHNQGGNDTPGTTVTRKGPSRIYFGILSVCLLGATIGFIVLGYQVLNNHLLNPTYSSRFQSDVSNVVSNNNKPLIVGEFGLAPIATYTQLLDAVVNSQATGALIWSLRSHHKDGGFYTHSETNGYAAYHHPGLPADPSNGFPADDPTVPPLIRSYAAKISGISLQPIVPPPANLLSTANGSLMWRGSAGASSYEIQASDNGGTTFTLLATSVTDNKPGGSVLYTDKNYTSSRKYRIYAFGDGGTSNVSNVFTADVSKVSATKRKRVKKVKSDATDVTIPSKTSTSKPSSPNLDPLQATREKLLKEPAADLRARLGSVGLATQGSKSSMIDAFLSHVLEQSNKSFPATVIAIDLGYLNVGIAHISIGRRVKGKPTVLDLKHWNLVKPDLPPAYDTFKYALGAIDIVQRHLLEADRPTSYVIERQQWRPGTAMAHTLQRVRAMEAMIFAILVDRASVNDITVDGIHARSMTGHFELQAEKSERKKTQAVSLVRSWMSEGINRETVTMKFRDEHIQTWESNAKKDDLADALLMGIAYIERLLLVEKYRSEL</sequence>
<dbReference type="PANTHER" id="PTHR31451">
    <property type="match status" value="1"/>
</dbReference>
<keyword evidence="7" id="KW-0378">Hydrolase</keyword>
<proteinExistence type="inferred from homology"/>
<dbReference type="InterPro" id="IPR001547">
    <property type="entry name" value="Glyco_hydro_5"/>
</dbReference>
<keyword evidence="10" id="KW-1133">Transmembrane helix</keyword>
<comment type="catalytic activity">
    <reaction evidence="1">
        <text>Random hydrolysis of (1-&gt;4)-beta-D-mannosidic linkages in mannans, galactomannans and glucomannans.</text>
        <dbReference type="EC" id="3.2.1.78"/>
    </reaction>
</comment>
<dbReference type="GO" id="GO:0016985">
    <property type="term" value="F:mannan endo-1,4-beta-mannosidase activity"/>
    <property type="evidence" value="ECO:0007669"/>
    <property type="project" value="UniProtKB-EC"/>
</dbReference>
<accession>A0A507C7T3</accession>
<dbReference type="InterPro" id="IPR013783">
    <property type="entry name" value="Ig-like_fold"/>
</dbReference>
<dbReference type="Gene3D" id="3.30.420.10">
    <property type="entry name" value="Ribonuclease H-like superfamily/Ribonuclease H"/>
    <property type="match status" value="1"/>
</dbReference>
<gene>
    <name evidence="13" type="ORF">SmJEL517_g02042</name>
</gene>
<evidence type="ECO:0000256" key="7">
    <source>
        <dbReference type="ARBA" id="ARBA00022801"/>
    </source>
</evidence>
<feature type="region of interest" description="Disordered" evidence="9">
    <location>
        <begin position="294"/>
        <end position="324"/>
    </location>
</feature>
<feature type="domain" description="Glycoside hydrolase family 5" evidence="12">
    <location>
        <begin position="86"/>
        <end position="243"/>
    </location>
</feature>
<keyword evidence="5" id="KW-0964">Secreted</keyword>
<evidence type="ECO:0000256" key="9">
    <source>
        <dbReference type="SAM" id="MobiDB-lite"/>
    </source>
</evidence>
<keyword evidence="8" id="KW-0326">Glycosidase</keyword>
<feature type="region of interest" description="Disordered" evidence="9">
    <location>
        <begin position="579"/>
        <end position="604"/>
    </location>
</feature>
<evidence type="ECO:0000256" key="8">
    <source>
        <dbReference type="ARBA" id="ARBA00023295"/>
    </source>
</evidence>
<evidence type="ECO:0000256" key="5">
    <source>
        <dbReference type="ARBA" id="ARBA00022525"/>
    </source>
</evidence>
<dbReference type="SUPFAM" id="SSF53098">
    <property type="entry name" value="Ribonuclease H-like"/>
    <property type="match status" value="1"/>
</dbReference>
<dbReference type="InterPro" id="IPR045053">
    <property type="entry name" value="MAN-like"/>
</dbReference>
<feature type="compositionally biased region" description="Low complexity" evidence="9">
    <location>
        <begin position="589"/>
        <end position="600"/>
    </location>
</feature>
<feature type="transmembrane region" description="Helical" evidence="10">
    <location>
        <begin position="253"/>
        <end position="276"/>
    </location>
</feature>
<dbReference type="InterPro" id="IPR015242">
    <property type="entry name" value="Ydc2_cat"/>
</dbReference>
<dbReference type="OrthoDB" id="406631at2759"/>
<keyword evidence="10" id="KW-0812">Transmembrane</keyword>